<dbReference type="SUPFAM" id="SSF56935">
    <property type="entry name" value="Porins"/>
    <property type="match status" value="1"/>
</dbReference>
<feature type="domain" description="Porin" evidence="2">
    <location>
        <begin position="8"/>
        <end position="293"/>
    </location>
</feature>
<sequence length="309" mass="31372">MKNAFLLSTALVAFAGAASAEIAFEGKAAMGVAGGSEIEHQFVSDFDLDATFSGKAAHGLSFGMTVDLADSEDSLAAAPLAAAPADPAYEIFVKGAFGTLTMGEGIDGAMTKSLADAADAGNKGSIGDVEEAAGAGAFAAGDDVFVGQTARWDYALDAVKLSASAEWDEATADDASYAFGAGYDLDMNGVKLGLGAGYQVVEKAGLKTTLTGGSVTAEKDQLVATASYQQWDDGTAEGTHLAVGAGYDFGDLSTHANYRVNEEMGAEVKGYGLTAAYGLGKSAALKAGYGVQDMELETSVWTVGLAMDF</sequence>
<dbReference type="EMBL" id="FOXA01000043">
    <property type="protein sequence ID" value="SFQ17198.1"/>
    <property type="molecule type" value="Genomic_DNA"/>
</dbReference>
<keyword evidence="1" id="KW-0732">Signal</keyword>
<dbReference type="Pfam" id="PF13609">
    <property type="entry name" value="Porin_4"/>
    <property type="match status" value="1"/>
</dbReference>
<dbReference type="OrthoDB" id="7326315at2"/>
<organism evidence="3 4">
    <name type="scientific">Tranquillimonas alkanivorans</name>
    <dbReference type="NCBI Taxonomy" id="441119"/>
    <lineage>
        <taxon>Bacteria</taxon>
        <taxon>Pseudomonadati</taxon>
        <taxon>Pseudomonadota</taxon>
        <taxon>Alphaproteobacteria</taxon>
        <taxon>Rhodobacterales</taxon>
        <taxon>Roseobacteraceae</taxon>
        <taxon>Tranquillimonas</taxon>
    </lineage>
</organism>
<dbReference type="Gene3D" id="2.40.160.10">
    <property type="entry name" value="Porin"/>
    <property type="match status" value="1"/>
</dbReference>
<feature type="signal peptide" evidence="1">
    <location>
        <begin position="1"/>
        <end position="20"/>
    </location>
</feature>
<evidence type="ECO:0000313" key="4">
    <source>
        <dbReference type="Proteomes" id="UP000199356"/>
    </source>
</evidence>
<reference evidence="3 4" key="1">
    <citation type="submission" date="2016-10" db="EMBL/GenBank/DDBJ databases">
        <authorList>
            <person name="de Groot N.N."/>
        </authorList>
    </citation>
    <scope>NUCLEOTIDE SEQUENCE [LARGE SCALE GENOMIC DNA]</scope>
    <source>
        <strain evidence="3 4">DSM 19547</strain>
    </source>
</reference>
<keyword evidence="4" id="KW-1185">Reference proteome</keyword>
<dbReference type="GO" id="GO:0015288">
    <property type="term" value="F:porin activity"/>
    <property type="evidence" value="ECO:0007669"/>
    <property type="project" value="InterPro"/>
</dbReference>
<evidence type="ECO:0000259" key="2">
    <source>
        <dbReference type="Pfam" id="PF13609"/>
    </source>
</evidence>
<evidence type="ECO:0000256" key="1">
    <source>
        <dbReference type="SAM" id="SignalP"/>
    </source>
</evidence>
<protein>
    <submittedName>
        <fullName evidence="3">Outer membrane protein OmpU</fullName>
    </submittedName>
</protein>
<dbReference type="RefSeq" id="WP_093425669.1">
    <property type="nucleotide sequence ID" value="NZ_FOXA01000043.1"/>
</dbReference>
<proteinExistence type="predicted"/>
<dbReference type="STRING" id="441119.SAMN04488047_14312"/>
<dbReference type="InterPro" id="IPR023614">
    <property type="entry name" value="Porin_dom_sf"/>
</dbReference>
<evidence type="ECO:0000313" key="3">
    <source>
        <dbReference type="EMBL" id="SFQ17198.1"/>
    </source>
</evidence>
<feature type="chain" id="PRO_5011590165" evidence="1">
    <location>
        <begin position="21"/>
        <end position="309"/>
    </location>
</feature>
<dbReference type="GO" id="GO:0016020">
    <property type="term" value="C:membrane"/>
    <property type="evidence" value="ECO:0007669"/>
    <property type="project" value="InterPro"/>
</dbReference>
<accession>A0A1I5WBV7</accession>
<dbReference type="AlphaFoldDB" id="A0A1I5WBV7"/>
<gene>
    <name evidence="3" type="ORF">SAMN04488047_14312</name>
</gene>
<dbReference type="Proteomes" id="UP000199356">
    <property type="component" value="Unassembled WGS sequence"/>
</dbReference>
<dbReference type="InterPro" id="IPR033900">
    <property type="entry name" value="Gram_neg_porin_domain"/>
</dbReference>
<name>A0A1I5WBV7_9RHOB</name>